<proteinExistence type="predicted"/>
<accession>A0A3L8DTX6</accession>
<dbReference type="AlphaFoldDB" id="A0A3L8DTX6"/>
<gene>
    <name evidence="1" type="ORF">DMN91_003401</name>
</gene>
<protein>
    <submittedName>
        <fullName evidence="1">Uncharacterized protein</fullName>
    </submittedName>
</protein>
<sequence length="123" mass="13624">MPRPCLARMSFMLARSRSGGSSQAKEYKATVGQELVVPRRCLPPDCFHLKPETNGVFHFGNLESVVRWQHRLDNVHDDLLAAGRGGRSRIAQKLVYGRTCSIVEGRGALVVLCALANQEIVHI</sequence>
<organism evidence="1">
    <name type="scientific">Ooceraea biroi</name>
    <name type="common">Clonal raider ant</name>
    <name type="synonym">Cerapachys biroi</name>
    <dbReference type="NCBI Taxonomy" id="2015173"/>
    <lineage>
        <taxon>Eukaryota</taxon>
        <taxon>Metazoa</taxon>
        <taxon>Ecdysozoa</taxon>
        <taxon>Arthropoda</taxon>
        <taxon>Hexapoda</taxon>
        <taxon>Insecta</taxon>
        <taxon>Pterygota</taxon>
        <taxon>Neoptera</taxon>
        <taxon>Endopterygota</taxon>
        <taxon>Hymenoptera</taxon>
        <taxon>Apocrita</taxon>
        <taxon>Aculeata</taxon>
        <taxon>Formicoidea</taxon>
        <taxon>Formicidae</taxon>
        <taxon>Dorylinae</taxon>
        <taxon>Ooceraea</taxon>
    </lineage>
</organism>
<reference evidence="1" key="1">
    <citation type="journal article" date="2018" name="Genome Res.">
        <title>The genomic architecture and molecular evolution of ant odorant receptors.</title>
        <authorList>
            <person name="McKenzie S.K."/>
            <person name="Kronauer D.J.C."/>
        </authorList>
    </citation>
    <scope>NUCLEOTIDE SEQUENCE [LARGE SCALE GENOMIC DNA]</scope>
    <source>
        <strain evidence="1">Clonal line C1</strain>
    </source>
</reference>
<dbReference type="EMBL" id="QOIP01000004">
    <property type="protein sequence ID" value="RLU23198.1"/>
    <property type="molecule type" value="Genomic_DNA"/>
</dbReference>
<comment type="caution">
    <text evidence="1">The sequence shown here is derived from an EMBL/GenBank/DDBJ whole genome shotgun (WGS) entry which is preliminary data.</text>
</comment>
<reference evidence="1" key="2">
    <citation type="submission" date="2018-07" db="EMBL/GenBank/DDBJ databases">
        <authorList>
            <person name="Mckenzie S.K."/>
            <person name="Kronauer D.J.C."/>
        </authorList>
    </citation>
    <scope>NUCLEOTIDE SEQUENCE</scope>
    <source>
        <strain evidence="1">Clonal line C1</strain>
    </source>
</reference>
<name>A0A3L8DTX6_OOCBI</name>
<dbReference type="Proteomes" id="UP000279307">
    <property type="component" value="Chromosome 4"/>
</dbReference>
<evidence type="ECO:0000313" key="1">
    <source>
        <dbReference type="EMBL" id="RLU23198.1"/>
    </source>
</evidence>